<feature type="compositionally biased region" description="Polar residues" evidence="1">
    <location>
        <begin position="41"/>
        <end position="52"/>
    </location>
</feature>
<name>A0A369W129_9HYPH</name>
<keyword evidence="2" id="KW-0238">DNA-binding</keyword>
<protein>
    <submittedName>
        <fullName evidence="2">DNA-binding protein</fullName>
    </submittedName>
</protein>
<dbReference type="NCBIfam" id="TIGR01764">
    <property type="entry name" value="excise"/>
    <property type="match status" value="1"/>
</dbReference>
<dbReference type="EMBL" id="QQNH01000017">
    <property type="protein sequence ID" value="RDE08384.1"/>
    <property type="molecule type" value="Genomic_DNA"/>
</dbReference>
<feature type="region of interest" description="Disordered" evidence="1">
    <location>
        <begin position="202"/>
        <end position="231"/>
    </location>
</feature>
<comment type="caution">
    <text evidence="2">The sequence shown here is derived from an EMBL/GenBank/DDBJ whole genome shotgun (WGS) entry which is preliminary data.</text>
</comment>
<sequence length="241" mass="26222">MPPSKTSPTLRPPHSISRSRRACVSATCRLGPNAHKPSPFSRRTLTASSANCTMRKRSASKPESQSTRFGASARRAPLATCGQPSRPSTSTRARSLARRNRTKSPRRKPSSTRCGRNWAMSSSTGSRQSRKSVGPKHSRGGRPDMTQPDTDHQPPFTPETLSRRWDCSPQHIRDLVAAGQLPAFRVGRLIRIPATAVRDFECPNSEPSSTGAPGTPYGTIQVAPPRGVPFVPKIVRKPNDA</sequence>
<feature type="region of interest" description="Disordered" evidence="1">
    <location>
        <begin position="1"/>
        <end position="163"/>
    </location>
</feature>
<feature type="compositionally biased region" description="Basic residues" evidence="1">
    <location>
        <begin position="128"/>
        <end position="140"/>
    </location>
</feature>
<dbReference type="GO" id="GO:0003677">
    <property type="term" value="F:DNA binding"/>
    <property type="evidence" value="ECO:0007669"/>
    <property type="project" value="UniProtKB-KW"/>
</dbReference>
<feature type="compositionally biased region" description="Basic residues" evidence="1">
    <location>
        <begin position="95"/>
        <end position="110"/>
    </location>
</feature>
<keyword evidence="3" id="KW-1185">Reference proteome</keyword>
<dbReference type="AlphaFoldDB" id="A0A369W129"/>
<proteinExistence type="predicted"/>
<feature type="compositionally biased region" description="Low complexity" evidence="1">
    <location>
        <begin position="84"/>
        <end position="94"/>
    </location>
</feature>
<gene>
    <name evidence="2" type="ORF">DVH29_11680</name>
</gene>
<dbReference type="Proteomes" id="UP000253759">
    <property type="component" value="Unassembled WGS sequence"/>
</dbReference>
<dbReference type="InterPro" id="IPR010093">
    <property type="entry name" value="SinI_DNA-bd"/>
</dbReference>
<organism evidence="2 3">
    <name type="scientific">Pelagibacterium lacus</name>
    <dbReference type="NCBI Taxonomy" id="2282655"/>
    <lineage>
        <taxon>Bacteria</taxon>
        <taxon>Pseudomonadati</taxon>
        <taxon>Pseudomonadota</taxon>
        <taxon>Alphaproteobacteria</taxon>
        <taxon>Hyphomicrobiales</taxon>
        <taxon>Devosiaceae</taxon>
        <taxon>Pelagibacterium</taxon>
    </lineage>
</organism>
<evidence type="ECO:0000256" key="1">
    <source>
        <dbReference type="SAM" id="MobiDB-lite"/>
    </source>
</evidence>
<accession>A0A369W129</accession>
<reference evidence="3" key="1">
    <citation type="submission" date="2018-07" db="EMBL/GenBank/DDBJ databases">
        <authorList>
            <person name="Liu B.-T."/>
            <person name="Du Z."/>
        </authorList>
    </citation>
    <scope>NUCLEOTIDE SEQUENCE [LARGE SCALE GENOMIC DNA]</scope>
    <source>
        <strain evidence="3">XYN52</strain>
    </source>
</reference>
<evidence type="ECO:0000313" key="2">
    <source>
        <dbReference type="EMBL" id="RDE08384.1"/>
    </source>
</evidence>
<evidence type="ECO:0000313" key="3">
    <source>
        <dbReference type="Proteomes" id="UP000253759"/>
    </source>
</evidence>